<proteinExistence type="predicted"/>
<name>A0A3N4J4V7_9PEZI</name>
<sequence>MQGLTKCRNQVRYLLEIDKILQHPGKADEITTSHYRRRIREVIFGHFIWLLEYAESNGFSESILLHWSGKVIERSTEGSTEPANPVNPTNPDDPPWPFEPELSKYDDKFRNCCQFLILLDMCLANYPDEEPLFTRMVEKFIKQAWEPIEGSKHRESHLWPDRLERLGEYPPPYARFPNGDDYVKCGYGGQDIHVYVITTQVLVWRAIKSTKRLLTLVHKDPNWSLWSIDQSLDDKAIRDRTIEVFRRDSTDTDHDYIPDRFFSKIRGHVKESFLDQWNCDIVVPSFVEDFFFRDKDELFAWTETLRHYDVFGDSAMGTIINTWDSFLRYQVAIDHHRRQMFRESFEARAYSVGLFTNETITPGSHCPYTASWSIVTYLLASDHAELLYPQFIIPM</sequence>
<feature type="region of interest" description="Disordered" evidence="1">
    <location>
        <begin position="76"/>
        <end position="97"/>
    </location>
</feature>
<organism evidence="2 3">
    <name type="scientific">Choiromyces venosus 120613-1</name>
    <dbReference type="NCBI Taxonomy" id="1336337"/>
    <lineage>
        <taxon>Eukaryota</taxon>
        <taxon>Fungi</taxon>
        <taxon>Dikarya</taxon>
        <taxon>Ascomycota</taxon>
        <taxon>Pezizomycotina</taxon>
        <taxon>Pezizomycetes</taxon>
        <taxon>Pezizales</taxon>
        <taxon>Tuberaceae</taxon>
        <taxon>Choiromyces</taxon>
    </lineage>
</organism>
<dbReference type="EMBL" id="ML120458">
    <property type="protein sequence ID" value="RPA93196.1"/>
    <property type="molecule type" value="Genomic_DNA"/>
</dbReference>
<feature type="non-terminal residue" evidence="2">
    <location>
        <position position="395"/>
    </location>
</feature>
<evidence type="ECO:0000313" key="3">
    <source>
        <dbReference type="Proteomes" id="UP000276215"/>
    </source>
</evidence>
<gene>
    <name evidence="2" type="ORF">L873DRAFT_1749191</name>
</gene>
<dbReference type="AlphaFoldDB" id="A0A3N4J4V7"/>
<dbReference type="Proteomes" id="UP000276215">
    <property type="component" value="Unassembled WGS sequence"/>
</dbReference>
<evidence type="ECO:0000256" key="1">
    <source>
        <dbReference type="SAM" id="MobiDB-lite"/>
    </source>
</evidence>
<evidence type="ECO:0000313" key="2">
    <source>
        <dbReference type="EMBL" id="RPA93196.1"/>
    </source>
</evidence>
<reference evidence="2 3" key="1">
    <citation type="journal article" date="2018" name="Nat. Ecol. Evol.">
        <title>Pezizomycetes genomes reveal the molecular basis of ectomycorrhizal truffle lifestyle.</title>
        <authorList>
            <person name="Murat C."/>
            <person name="Payen T."/>
            <person name="Noel B."/>
            <person name="Kuo A."/>
            <person name="Morin E."/>
            <person name="Chen J."/>
            <person name="Kohler A."/>
            <person name="Krizsan K."/>
            <person name="Balestrini R."/>
            <person name="Da Silva C."/>
            <person name="Montanini B."/>
            <person name="Hainaut M."/>
            <person name="Levati E."/>
            <person name="Barry K.W."/>
            <person name="Belfiori B."/>
            <person name="Cichocki N."/>
            <person name="Clum A."/>
            <person name="Dockter R.B."/>
            <person name="Fauchery L."/>
            <person name="Guy J."/>
            <person name="Iotti M."/>
            <person name="Le Tacon F."/>
            <person name="Lindquist E.A."/>
            <person name="Lipzen A."/>
            <person name="Malagnac F."/>
            <person name="Mello A."/>
            <person name="Molinier V."/>
            <person name="Miyauchi S."/>
            <person name="Poulain J."/>
            <person name="Riccioni C."/>
            <person name="Rubini A."/>
            <person name="Sitrit Y."/>
            <person name="Splivallo R."/>
            <person name="Traeger S."/>
            <person name="Wang M."/>
            <person name="Zifcakova L."/>
            <person name="Wipf D."/>
            <person name="Zambonelli A."/>
            <person name="Paolocci F."/>
            <person name="Nowrousian M."/>
            <person name="Ottonello S."/>
            <person name="Baldrian P."/>
            <person name="Spatafora J.W."/>
            <person name="Henrissat B."/>
            <person name="Nagy L.G."/>
            <person name="Aury J.M."/>
            <person name="Wincker P."/>
            <person name="Grigoriev I.V."/>
            <person name="Bonfante P."/>
            <person name="Martin F.M."/>
        </authorList>
    </citation>
    <scope>NUCLEOTIDE SEQUENCE [LARGE SCALE GENOMIC DNA]</scope>
    <source>
        <strain evidence="2 3">120613-1</strain>
    </source>
</reference>
<accession>A0A3N4J4V7</accession>
<keyword evidence="3" id="KW-1185">Reference proteome</keyword>
<dbReference type="OrthoDB" id="10383099at2759"/>
<protein>
    <submittedName>
        <fullName evidence="2">Uncharacterized protein</fullName>
    </submittedName>
</protein>